<accession>A0A0E9VNW2</accession>
<reference evidence="1" key="1">
    <citation type="submission" date="2014-11" db="EMBL/GenBank/DDBJ databases">
        <authorList>
            <person name="Amaro Gonzalez C."/>
        </authorList>
    </citation>
    <scope>NUCLEOTIDE SEQUENCE</scope>
</reference>
<reference evidence="1" key="2">
    <citation type="journal article" date="2015" name="Fish Shellfish Immunol.">
        <title>Early steps in the European eel (Anguilla anguilla)-Vibrio vulnificus interaction in the gills: Role of the RtxA13 toxin.</title>
        <authorList>
            <person name="Callol A."/>
            <person name="Pajuelo D."/>
            <person name="Ebbesson L."/>
            <person name="Teles M."/>
            <person name="MacKenzie S."/>
            <person name="Amaro C."/>
        </authorList>
    </citation>
    <scope>NUCLEOTIDE SEQUENCE</scope>
</reference>
<sequence>MLLVCNTHRLYKIGDSTVTKCLHREWHACSIPLVRL</sequence>
<dbReference type="AlphaFoldDB" id="A0A0E9VNW2"/>
<proteinExistence type="predicted"/>
<protein>
    <submittedName>
        <fullName evidence="1">Uncharacterized protein</fullName>
    </submittedName>
</protein>
<dbReference type="EMBL" id="GBXM01029654">
    <property type="protein sequence ID" value="JAH78923.1"/>
    <property type="molecule type" value="Transcribed_RNA"/>
</dbReference>
<organism evidence="1">
    <name type="scientific">Anguilla anguilla</name>
    <name type="common">European freshwater eel</name>
    <name type="synonym">Muraena anguilla</name>
    <dbReference type="NCBI Taxonomy" id="7936"/>
    <lineage>
        <taxon>Eukaryota</taxon>
        <taxon>Metazoa</taxon>
        <taxon>Chordata</taxon>
        <taxon>Craniata</taxon>
        <taxon>Vertebrata</taxon>
        <taxon>Euteleostomi</taxon>
        <taxon>Actinopterygii</taxon>
        <taxon>Neopterygii</taxon>
        <taxon>Teleostei</taxon>
        <taxon>Anguilliformes</taxon>
        <taxon>Anguillidae</taxon>
        <taxon>Anguilla</taxon>
    </lineage>
</organism>
<evidence type="ECO:0000313" key="1">
    <source>
        <dbReference type="EMBL" id="JAH78923.1"/>
    </source>
</evidence>
<name>A0A0E9VNW2_ANGAN</name>